<dbReference type="EMBL" id="CP134890">
    <property type="protein sequence ID" value="WNM22922.1"/>
    <property type="molecule type" value="Genomic_DNA"/>
</dbReference>
<accession>A0AA96EXK7</accession>
<dbReference type="PANTHER" id="PTHR43547">
    <property type="entry name" value="TWO-COMPONENT HISTIDINE KINASE"/>
    <property type="match status" value="1"/>
</dbReference>
<keyword evidence="1" id="KW-0597">Phosphoprotein</keyword>
<dbReference type="InterPro" id="IPR011110">
    <property type="entry name" value="Reg_prop"/>
</dbReference>
<dbReference type="RefSeq" id="WP_313323121.1">
    <property type="nucleotide sequence ID" value="NZ_CP134878.1"/>
</dbReference>
<sequence>MTKIEIKKTIILRNIILILLTLHISSCTGQVKEKPANDSTENIINTQPLIIRQNTTFPQIHTNLNGMVREFVRTMHQDKKGNYWFGTNGNGIIRYDGQKLQTITIKGVHPGMRVLEIVEDKTGNVWFGTSDGLIKYDGEKFSTYSKKEGLLGNDEEIWGLIIDKNGLFWVGTMEGVCHFDGEKFTPFVLPNKTVKNPEPILSIKRIPSFLEDKVGNIWINNDGNGVFKYRNGEFMHFTTENGLTDNNAAFALEDKKGNLWISSYFGGVSKFDGTNFINYTKDGIVEGIETASFYEDSKGNIWFTAENVGVYKYDGAKFTLYTTENGLTTNGVQCIFEDNKGQLWFTTWQGICIFDGKKFVNANLIEPWTN</sequence>
<gene>
    <name evidence="3" type="ORF">RN605_06070</name>
    <name evidence="2" type="ORF">RN608_12770</name>
</gene>
<reference evidence="3 4" key="1">
    <citation type="submission" date="2023-09" db="EMBL/GenBank/DDBJ databases">
        <title>Flavobacterium sp. a novel bacteria isolate from Pepper rhizosphere.</title>
        <authorList>
            <person name="Peng Y."/>
            <person name="Lee J."/>
        </authorList>
    </citation>
    <scope>NUCLEOTIDE SEQUENCE [LARGE SCALE GENOMIC DNA]</scope>
    <source>
        <strain evidence="2">PMR2A8</strain>
        <strain evidence="3 4">PMTSA4</strain>
    </source>
</reference>
<proteinExistence type="predicted"/>
<dbReference type="GO" id="GO:0000155">
    <property type="term" value="F:phosphorelay sensor kinase activity"/>
    <property type="evidence" value="ECO:0007669"/>
    <property type="project" value="TreeGrafter"/>
</dbReference>
<keyword evidence="4" id="KW-1185">Reference proteome</keyword>
<dbReference type="Proteomes" id="UP001304515">
    <property type="component" value="Chromosome"/>
</dbReference>
<dbReference type="AlphaFoldDB" id="A0AA96F531"/>
<evidence type="ECO:0000313" key="2">
    <source>
        <dbReference type="EMBL" id="WNM18872.1"/>
    </source>
</evidence>
<name>A0AA96F531_9FLAO</name>
<evidence type="ECO:0000313" key="3">
    <source>
        <dbReference type="EMBL" id="WNM22922.1"/>
    </source>
</evidence>
<dbReference type="KEGG" id="fcj:RN605_06070"/>
<dbReference type="SUPFAM" id="SSF63829">
    <property type="entry name" value="Calcium-dependent phosphotriesterase"/>
    <property type="match status" value="1"/>
</dbReference>
<dbReference type="EMBL" id="CP134878">
    <property type="protein sequence ID" value="WNM18872.1"/>
    <property type="molecule type" value="Genomic_DNA"/>
</dbReference>
<dbReference type="InterPro" id="IPR015943">
    <property type="entry name" value="WD40/YVTN_repeat-like_dom_sf"/>
</dbReference>
<organism evidence="3 4">
    <name type="scientific">Flavobacterium capsici</name>
    <dbReference type="NCBI Taxonomy" id="3075618"/>
    <lineage>
        <taxon>Bacteria</taxon>
        <taxon>Pseudomonadati</taxon>
        <taxon>Bacteroidota</taxon>
        <taxon>Flavobacteriia</taxon>
        <taxon>Flavobacteriales</taxon>
        <taxon>Flavobacteriaceae</taxon>
        <taxon>Flavobacterium</taxon>
    </lineage>
</organism>
<protein>
    <submittedName>
        <fullName evidence="3">Two-component regulator propeller domain-containing protein</fullName>
    </submittedName>
</protein>
<dbReference type="PANTHER" id="PTHR43547:SF2">
    <property type="entry name" value="HYBRID SIGNAL TRANSDUCTION HISTIDINE KINASE C"/>
    <property type="match status" value="1"/>
</dbReference>
<dbReference type="Gene3D" id="2.130.10.10">
    <property type="entry name" value="YVTN repeat-like/Quinoprotein amine dehydrogenase"/>
    <property type="match status" value="3"/>
</dbReference>
<evidence type="ECO:0000313" key="4">
    <source>
        <dbReference type="Proteomes" id="UP001304515"/>
    </source>
</evidence>
<dbReference type="Pfam" id="PF07494">
    <property type="entry name" value="Reg_prop"/>
    <property type="match status" value="3"/>
</dbReference>
<accession>A0AA96F531</accession>
<evidence type="ECO:0000256" key="1">
    <source>
        <dbReference type="ARBA" id="ARBA00022553"/>
    </source>
</evidence>